<feature type="domain" description="Formamidopyrimidine-DNA glycosylase catalytic" evidence="17">
    <location>
        <begin position="2"/>
        <end position="96"/>
    </location>
</feature>
<organism evidence="18 19">
    <name type="scientific">Rarobacter incanus</name>
    <dbReference type="NCBI Taxonomy" id="153494"/>
    <lineage>
        <taxon>Bacteria</taxon>
        <taxon>Bacillati</taxon>
        <taxon>Actinomycetota</taxon>
        <taxon>Actinomycetes</taxon>
        <taxon>Micrococcales</taxon>
        <taxon>Rarobacteraceae</taxon>
        <taxon>Rarobacter</taxon>
    </lineage>
</organism>
<name>A0A542SPT3_9MICO</name>
<dbReference type="SUPFAM" id="SSF81624">
    <property type="entry name" value="N-terminal domain of MutM-like DNA repair proteins"/>
    <property type="match status" value="1"/>
</dbReference>
<evidence type="ECO:0000256" key="13">
    <source>
        <dbReference type="ARBA" id="ARBA00044632"/>
    </source>
</evidence>
<dbReference type="Gene3D" id="3.20.190.10">
    <property type="entry name" value="MutM-like, N-terminal"/>
    <property type="match status" value="1"/>
</dbReference>
<evidence type="ECO:0000256" key="10">
    <source>
        <dbReference type="ARBA" id="ARBA00023239"/>
    </source>
</evidence>
<dbReference type="GO" id="GO:0003684">
    <property type="term" value="F:damaged DNA binding"/>
    <property type="evidence" value="ECO:0007669"/>
    <property type="project" value="InterPro"/>
</dbReference>
<comment type="similarity">
    <text evidence="1">Belongs to the FPG family.</text>
</comment>
<dbReference type="InterPro" id="IPR010979">
    <property type="entry name" value="Ribosomal_uS13-like_H2TH"/>
</dbReference>
<dbReference type="AlphaFoldDB" id="A0A542SPT3"/>
<evidence type="ECO:0000256" key="5">
    <source>
        <dbReference type="ARBA" id="ARBA00022771"/>
    </source>
</evidence>
<dbReference type="InterPro" id="IPR015887">
    <property type="entry name" value="DNA_glyclase_Znf_dom_DNA_BS"/>
</dbReference>
<evidence type="ECO:0000256" key="12">
    <source>
        <dbReference type="ARBA" id="ARBA00023295"/>
    </source>
</evidence>
<dbReference type="Gene3D" id="1.10.8.50">
    <property type="match status" value="1"/>
</dbReference>
<keyword evidence="8" id="KW-0238">DNA-binding</keyword>
<evidence type="ECO:0000256" key="1">
    <source>
        <dbReference type="ARBA" id="ARBA00009409"/>
    </source>
</evidence>
<keyword evidence="5 14" id="KW-0863">Zinc-finger</keyword>
<dbReference type="OrthoDB" id="9800855at2"/>
<dbReference type="InterPro" id="IPR015886">
    <property type="entry name" value="H2TH_FPG"/>
</dbReference>
<dbReference type="PANTHER" id="PTHR42697">
    <property type="entry name" value="ENDONUCLEASE 8"/>
    <property type="match status" value="1"/>
</dbReference>
<dbReference type="EC" id="4.2.99.18" evidence="2"/>
<evidence type="ECO:0000256" key="8">
    <source>
        <dbReference type="ARBA" id="ARBA00023125"/>
    </source>
</evidence>
<protein>
    <recommendedName>
        <fullName evidence="2">DNA-(apurinic or apyrimidinic site) lyase</fullName>
        <ecNumber evidence="2">4.2.99.18</ecNumber>
    </recommendedName>
</protein>
<evidence type="ECO:0000256" key="11">
    <source>
        <dbReference type="ARBA" id="ARBA00023268"/>
    </source>
</evidence>
<evidence type="ECO:0000256" key="14">
    <source>
        <dbReference type="PROSITE-ProRule" id="PRU00391"/>
    </source>
</evidence>
<evidence type="ECO:0000256" key="15">
    <source>
        <dbReference type="SAM" id="MobiDB-lite"/>
    </source>
</evidence>
<keyword evidence="10" id="KW-0456">Lyase</keyword>
<evidence type="ECO:0000256" key="2">
    <source>
        <dbReference type="ARBA" id="ARBA00012720"/>
    </source>
</evidence>
<dbReference type="PROSITE" id="PS51066">
    <property type="entry name" value="ZF_FPG_2"/>
    <property type="match status" value="1"/>
</dbReference>
<dbReference type="InterPro" id="IPR000214">
    <property type="entry name" value="Znf_DNA_glyclase/AP_lyase"/>
</dbReference>
<dbReference type="GO" id="GO:0140078">
    <property type="term" value="F:class I DNA-(apurinic or apyrimidinic site) endonuclease activity"/>
    <property type="evidence" value="ECO:0007669"/>
    <property type="project" value="UniProtKB-EC"/>
</dbReference>
<evidence type="ECO:0000313" key="19">
    <source>
        <dbReference type="Proteomes" id="UP000316181"/>
    </source>
</evidence>
<dbReference type="PROSITE" id="PS51068">
    <property type="entry name" value="FPG_CAT"/>
    <property type="match status" value="1"/>
</dbReference>
<evidence type="ECO:0000256" key="6">
    <source>
        <dbReference type="ARBA" id="ARBA00022801"/>
    </source>
</evidence>
<reference evidence="18 19" key="1">
    <citation type="submission" date="2019-06" db="EMBL/GenBank/DDBJ databases">
        <title>Sequencing the genomes of 1000 actinobacteria strains.</title>
        <authorList>
            <person name="Klenk H.-P."/>
        </authorList>
    </citation>
    <scope>NUCLEOTIDE SEQUENCE [LARGE SCALE GENOMIC DNA]</scope>
    <source>
        <strain evidence="18 19">DSM 10596</strain>
    </source>
</reference>
<keyword evidence="18" id="KW-0540">Nuclease</keyword>
<keyword evidence="19" id="KW-1185">Reference proteome</keyword>
<dbReference type="GO" id="GO:0008270">
    <property type="term" value="F:zinc ion binding"/>
    <property type="evidence" value="ECO:0007669"/>
    <property type="project" value="UniProtKB-KW"/>
</dbReference>
<dbReference type="InterPro" id="IPR044090">
    <property type="entry name" value="Nei2_N"/>
</dbReference>
<evidence type="ECO:0000256" key="4">
    <source>
        <dbReference type="ARBA" id="ARBA00022763"/>
    </source>
</evidence>
<comment type="caution">
    <text evidence="18">The sequence shown here is derived from an EMBL/GenBank/DDBJ whole genome shotgun (WGS) entry which is preliminary data.</text>
</comment>
<dbReference type="PANTHER" id="PTHR42697:SF1">
    <property type="entry name" value="ENDONUCLEASE 8"/>
    <property type="match status" value="1"/>
</dbReference>
<dbReference type="GO" id="GO:0000703">
    <property type="term" value="F:oxidized pyrimidine nucleobase lesion DNA N-glycosylase activity"/>
    <property type="evidence" value="ECO:0007669"/>
    <property type="project" value="TreeGrafter"/>
</dbReference>
<feature type="region of interest" description="Disordered" evidence="15">
    <location>
        <begin position="142"/>
        <end position="161"/>
    </location>
</feature>
<dbReference type="SMART" id="SM01232">
    <property type="entry name" value="H2TH"/>
    <property type="match status" value="1"/>
</dbReference>
<keyword evidence="11" id="KW-0511">Multifunctional enzyme</keyword>
<evidence type="ECO:0000256" key="9">
    <source>
        <dbReference type="ARBA" id="ARBA00023204"/>
    </source>
</evidence>
<dbReference type="CDD" id="cd08971">
    <property type="entry name" value="AcNei2_N"/>
    <property type="match status" value="1"/>
</dbReference>
<dbReference type="SUPFAM" id="SSF46946">
    <property type="entry name" value="S13-like H2TH domain"/>
    <property type="match status" value="1"/>
</dbReference>
<proteinExistence type="inferred from homology"/>
<dbReference type="EMBL" id="VFNV01000001">
    <property type="protein sequence ID" value="TQK76588.1"/>
    <property type="molecule type" value="Genomic_DNA"/>
</dbReference>
<evidence type="ECO:0000256" key="3">
    <source>
        <dbReference type="ARBA" id="ARBA00022723"/>
    </source>
</evidence>
<keyword evidence="12" id="KW-0326">Glycosidase</keyword>
<evidence type="ECO:0000313" key="18">
    <source>
        <dbReference type="EMBL" id="TQK76588.1"/>
    </source>
</evidence>
<feature type="compositionally biased region" description="Polar residues" evidence="15">
    <location>
        <begin position="150"/>
        <end position="161"/>
    </location>
</feature>
<dbReference type="GO" id="GO:0006284">
    <property type="term" value="P:base-excision repair"/>
    <property type="evidence" value="ECO:0007669"/>
    <property type="project" value="InterPro"/>
</dbReference>
<evidence type="ECO:0000259" key="17">
    <source>
        <dbReference type="PROSITE" id="PS51068"/>
    </source>
</evidence>
<keyword evidence="18" id="KW-0255">Endonuclease</keyword>
<dbReference type="InterPro" id="IPR012319">
    <property type="entry name" value="FPG_cat"/>
</dbReference>
<dbReference type="SUPFAM" id="SSF57716">
    <property type="entry name" value="Glucocorticoid receptor-like (DNA-binding domain)"/>
    <property type="match status" value="1"/>
</dbReference>
<keyword evidence="6" id="KW-0378">Hydrolase</keyword>
<keyword evidence="4" id="KW-0227">DNA damage</keyword>
<keyword evidence="3" id="KW-0479">Metal-binding</keyword>
<keyword evidence="9" id="KW-0234">DNA repair</keyword>
<evidence type="ECO:0000259" key="16">
    <source>
        <dbReference type="PROSITE" id="PS51066"/>
    </source>
</evidence>
<feature type="domain" description="FPG-type" evidence="16">
    <location>
        <begin position="236"/>
        <end position="274"/>
    </location>
</feature>
<accession>A0A542SPT3</accession>
<evidence type="ECO:0000256" key="7">
    <source>
        <dbReference type="ARBA" id="ARBA00022833"/>
    </source>
</evidence>
<dbReference type="Pfam" id="PF06831">
    <property type="entry name" value="H2TH"/>
    <property type="match status" value="1"/>
</dbReference>
<keyword evidence="7" id="KW-0862">Zinc</keyword>
<dbReference type="Proteomes" id="UP000316181">
    <property type="component" value="Unassembled WGS sequence"/>
</dbReference>
<dbReference type="RefSeq" id="WP_142111968.1">
    <property type="nucleotide sequence ID" value="NZ_BAAATB010000002.1"/>
</dbReference>
<gene>
    <name evidence="18" type="ORF">FB389_1272</name>
</gene>
<dbReference type="Pfam" id="PF01149">
    <property type="entry name" value="Fapy_DNA_glyco"/>
    <property type="match status" value="1"/>
</dbReference>
<dbReference type="SMART" id="SM00898">
    <property type="entry name" value="Fapy_DNA_glyco"/>
    <property type="match status" value="1"/>
</dbReference>
<dbReference type="InterPro" id="IPR035937">
    <property type="entry name" value="FPG_N"/>
</dbReference>
<dbReference type="PROSITE" id="PS01242">
    <property type="entry name" value="ZF_FPG_1"/>
    <property type="match status" value="1"/>
</dbReference>
<sequence length="277" mass="29691">MPEGDVLARCAQTLGQALDGTRLTTAQLRWPNVDPGALVGQTVTQTLSYGKNLFQRTGDGWTLHTHLRMDGAWRTAPAGSPAAARLARTPHARVLLGNDATLCVGLDIGMVNLVRTRDEHTIVDRLGPDLLAADFEGGNARGGLHAGATPTPTGLQKAVSNAQADPSRPICEVLLDQRVVAGIGTIYMAESLFALRIWPWTPVAQLAGEDIANLLLAARRLMQRVVVGGFGARTSHAHARRGKPCHRCGTPIARGTANALPYERPVFYCPHCQPEPR</sequence>
<comment type="catalytic activity">
    <reaction evidence="13">
        <text>2'-deoxyribonucleotide-(2'-deoxyribose 5'-phosphate)-2'-deoxyribonucleotide-DNA = a 3'-end 2'-deoxyribonucleotide-(2,3-dehydro-2,3-deoxyribose 5'-phosphate)-DNA + a 5'-end 5'-phospho-2'-deoxyribonucleoside-DNA + H(+)</text>
        <dbReference type="Rhea" id="RHEA:66592"/>
        <dbReference type="Rhea" id="RHEA-COMP:13180"/>
        <dbReference type="Rhea" id="RHEA-COMP:16897"/>
        <dbReference type="Rhea" id="RHEA-COMP:17067"/>
        <dbReference type="ChEBI" id="CHEBI:15378"/>
        <dbReference type="ChEBI" id="CHEBI:136412"/>
        <dbReference type="ChEBI" id="CHEBI:157695"/>
        <dbReference type="ChEBI" id="CHEBI:167181"/>
        <dbReference type="EC" id="4.2.99.18"/>
    </reaction>
</comment>